<feature type="domain" description="Disease resistance protein winged helix" evidence="9">
    <location>
        <begin position="421"/>
        <end position="486"/>
    </location>
</feature>
<evidence type="ECO:0000256" key="4">
    <source>
        <dbReference type="ARBA" id="ARBA00022741"/>
    </source>
</evidence>
<evidence type="ECO:0000256" key="1">
    <source>
        <dbReference type="ARBA" id="ARBA00008894"/>
    </source>
</evidence>
<accession>A0A8X8YFL4</accession>
<protein>
    <recommendedName>
        <fullName evidence="13">Disease resistance protein RGA3</fullName>
    </recommendedName>
</protein>
<dbReference type="CDD" id="cd14798">
    <property type="entry name" value="RX-CC_like"/>
    <property type="match status" value="1"/>
</dbReference>
<dbReference type="GO" id="GO:0043531">
    <property type="term" value="F:ADP binding"/>
    <property type="evidence" value="ECO:0007669"/>
    <property type="project" value="InterPro"/>
</dbReference>
<evidence type="ECO:0008006" key="13">
    <source>
        <dbReference type="Google" id="ProtNLM"/>
    </source>
</evidence>
<dbReference type="AlphaFoldDB" id="A0A8X8YFL4"/>
<reference evidence="11" key="2">
    <citation type="submission" date="2020-08" db="EMBL/GenBank/DDBJ databases">
        <title>Plant Genome Project.</title>
        <authorList>
            <person name="Zhang R.-G."/>
        </authorList>
    </citation>
    <scope>NUCLEOTIDE SEQUENCE</scope>
    <source>
        <strain evidence="11">Huo1</strain>
        <tissue evidence="11">Leaf</tissue>
    </source>
</reference>
<evidence type="ECO:0000256" key="6">
    <source>
        <dbReference type="ARBA" id="ARBA00022840"/>
    </source>
</evidence>
<evidence type="ECO:0000256" key="2">
    <source>
        <dbReference type="ARBA" id="ARBA00022614"/>
    </source>
</evidence>
<keyword evidence="6" id="KW-0067">ATP-binding</keyword>
<feature type="domain" description="NB-ARC" evidence="7">
    <location>
        <begin position="166"/>
        <end position="333"/>
    </location>
</feature>
<sequence length="1067" mass="121984">MADAFLKVVLDNLGSLIKEEIGLILGIDEEMHKLSSTLTTLQVVLEDAEDKQIESRPIRDWLQKLIVLAYEIDDILDECNTHVSKLKHTRSKLSRLNLKKILYRHEIGRRMKRVTEKLEGVAAERAKFHLRKMPVDRPREVAASRETGSLLNHTDQIYGRKKDKEKIVRILLNDVKENKEMSVLPIIGVGGLGKTTLAQLVFNDSRVVDHFDIRIWVCVSDNFELKTLVKAMIEAATGSAKAADLQQLDVVERQLWELLSHKRYLIVLDDVWNDHQEKWFELKDTLSCGSTGASIIVTTRQKKVADIMGTLPAHCLNGLSDENCWMLLRSRAFGPKEEVSPQLEMIGNEIVKKCVGVPLAAKALGGILRFKGKREEEWIYVRDSELWKLSPEESLIMPTLRLSYHHLPLELRQCFAYFAAFPKDHVIDKEELIRLWIAHGHISTKGNIEVEDVGHQICNELLLRSLLQPRFMDKKIVMHDLVHDLAQSIMENKIPEVRSERNIPSASTIREVNLVDRTILFPKTFQQDMDISSILELTSLRVLHANINGITGLPHSICNLKHLRYLNMSTSYIYFLPKSICTLWNLQILNLDRCSRLLALPKKLTSIHNLQHLCLSNCWSLAEMPSKMRKLTALKTLSMFVVGSKKGNQLEELHCLNLGGELNIRRLERVTDHLDAKRANIAGKKNVRMLTLSWKRNVLSKLEEDDEKVLEALGPHSNLEYLCIEGFSGRHLPRWMTNSTLKNIVEIEIRNCVYCMRLPKLGELTHLKKLDLWNIGVEYIIEEEVGSGNRVKIQFPGVEELYLSELQSLKSLSKKQESREAFPNLKRLSISRCSSFILQPLPSLQKLDYLKCSSSTLALLSEHDIPRKLRVEIEESLACFPIETLAKYSKLRSLEIDGAKEISATREGLEALKGLTRLSLSNCDRMTCIPQGMLQHLTALFNLDIITCEELVELPEEIKYLHNLECIVLFDLPKMACLPQAIQHISSLKSLFLSILPELKSLPDQLPSLHTLEISNCPKIVSIPALPNANKLSISQCPQLERRCQRRTGEDWHKIAHIRRLEIPYNF</sequence>
<keyword evidence="5" id="KW-0611">Plant defense</keyword>
<dbReference type="InterPro" id="IPR027417">
    <property type="entry name" value="P-loop_NTPase"/>
</dbReference>
<evidence type="ECO:0000259" key="9">
    <source>
        <dbReference type="Pfam" id="PF23559"/>
    </source>
</evidence>
<evidence type="ECO:0000259" key="10">
    <source>
        <dbReference type="Pfam" id="PF25019"/>
    </source>
</evidence>
<dbReference type="InterPro" id="IPR002182">
    <property type="entry name" value="NB-ARC"/>
</dbReference>
<dbReference type="PANTHER" id="PTHR36766">
    <property type="entry name" value="PLANT BROAD-SPECTRUM MILDEW RESISTANCE PROTEIN RPW8"/>
    <property type="match status" value="1"/>
</dbReference>
<dbReference type="FunFam" id="3.40.50.300:FF:001091">
    <property type="entry name" value="Probable disease resistance protein At1g61300"/>
    <property type="match status" value="1"/>
</dbReference>
<dbReference type="InterPro" id="IPR041118">
    <property type="entry name" value="Rx_N"/>
</dbReference>
<evidence type="ECO:0000313" key="11">
    <source>
        <dbReference type="EMBL" id="KAG6431616.1"/>
    </source>
</evidence>
<dbReference type="InterPro" id="IPR032675">
    <property type="entry name" value="LRR_dom_sf"/>
</dbReference>
<dbReference type="FunFam" id="1.10.10.10:FF:000322">
    <property type="entry name" value="Probable disease resistance protein At1g63360"/>
    <property type="match status" value="1"/>
</dbReference>
<dbReference type="GO" id="GO:0005524">
    <property type="term" value="F:ATP binding"/>
    <property type="evidence" value="ECO:0007669"/>
    <property type="project" value="UniProtKB-KW"/>
</dbReference>
<dbReference type="GO" id="GO:0051607">
    <property type="term" value="P:defense response to virus"/>
    <property type="evidence" value="ECO:0007669"/>
    <property type="project" value="UniProtKB-ARBA"/>
</dbReference>
<dbReference type="Pfam" id="PF18052">
    <property type="entry name" value="Rx_N"/>
    <property type="match status" value="1"/>
</dbReference>
<organism evidence="11">
    <name type="scientific">Salvia splendens</name>
    <name type="common">Scarlet sage</name>
    <dbReference type="NCBI Taxonomy" id="180675"/>
    <lineage>
        <taxon>Eukaryota</taxon>
        <taxon>Viridiplantae</taxon>
        <taxon>Streptophyta</taxon>
        <taxon>Embryophyta</taxon>
        <taxon>Tracheophyta</taxon>
        <taxon>Spermatophyta</taxon>
        <taxon>Magnoliopsida</taxon>
        <taxon>eudicotyledons</taxon>
        <taxon>Gunneridae</taxon>
        <taxon>Pentapetalae</taxon>
        <taxon>asterids</taxon>
        <taxon>lamiids</taxon>
        <taxon>Lamiales</taxon>
        <taxon>Lamiaceae</taxon>
        <taxon>Nepetoideae</taxon>
        <taxon>Mentheae</taxon>
        <taxon>Salviinae</taxon>
        <taxon>Salvia</taxon>
        <taxon>Salvia subgen. Calosphace</taxon>
        <taxon>core Calosphace</taxon>
    </lineage>
</organism>
<dbReference type="SUPFAM" id="SSF52047">
    <property type="entry name" value="RNI-like"/>
    <property type="match status" value="1"/>
</dbReference>
<dbReference type="InterPro" id="IPR056789">
    <property type="entry name" value="LRR_R13L1-DRL21"/>
</dbReference>
<gene>
    <name evidence="11" type="ORF">SASPL_109695</name>
</gene>
<reference evidence="11" key="1">
    <citation type="submission" date="2018-01" db="EMBL/GenBank/DDBJ databases">
        <authorList>
            <person name="Mao J.F."/>
        </authorList>
    </citation>
    <scope>NUCLEOTIDE SEQUENCE</scope>
    <source>
        <strain evidence="11">Huo1</strain>
        <tissue evidence="11">Leaf</tissue>
    </source>
</reference>
<dbReference type="InterPro" id="IPR042197">
    <property type="entry name" value="Apaf_helical"/>
</dbReference>
<dbReference type="PANTHER" id="PTHR36766:SF42">
    <property type="entry name" value="NB-ARC DOMAIN DISEASE RESISTANCE PROTEIN"/>
    <property type="match status" value="1"/>
</dbReference>
<dbReference type="Pfam" id="PF25019">
    <property type="entry name" value="LRR_R13L1-DRL21"/>
    <property type="match status" value="1"/>
</dbReference>
<comment type="caution">
    <text evidence="11">The sequence shown here is derived from an EMBL/GenBank/DDBJ whole genome shotgun (WGS) entry which is preliminary data.</text>
</comment>
<proteinExistence type="inferred from homology"/>
<name>A0A8X8YFL4_SALSN</name>
<dbReference type="Gene3D" id="3.80.10.10">
    <property type="entry name" value="Ribonuclease Inhibitor"/>
    <property type="match status" value="2"/>
</dbReference>
<evidence type="ECO:0000256" key="5">
    <source>
        <dbReference type="ARBA" id="ARBA00022821"/>
    </source>
</evidence>
<feature type="domain" description="R13L1/DRL21-like LRR repeat region" evidence="10">
    <location>
        <begin position="650"/>
        <end position="774"/>
    </location>
</feature>
<comment type="similarity">
    <text evidence="1">Belongs to the disease resistance NB-LRR family.</text>
</comment>
<dbReference type="Gene3D" id="1.10.10.10">
    <property type="entry name" value="Winged helix-like DNA-binding domain superfamily/Winged helix DNA-binding domain"/>
    <property type="match status" value="1"/>
</dbReference>
<dbReference type="SUPFAM" id="SSF52058">
    <property type="entry name" value="L domain-like"/>
    <property type="match status" value="1"/>
</dbReference>
<dbReference type="InterPro" id="IPR038005">
    <property type="entry name" value="RX-like_CC"/>
</dbReference>
<dbReference type="PRINTS" id="PR00364">
    <property type="entry name" value="DISEASERSIST"/>
</dbReference>
<keyword evidence="2" id="KW-0433">Leucine-rich repeat</keyword>
<evidence type="ECO:0000259" key="7">
    <source>
        <dbReference type="Pfam" id="PF00931"/>
    </source>
</evidence>
<dbReference type="InterPro" id="IPR036388">
    <property type="entry name" value="WH-like_DNA-bd_sf"/>
</dbReference>
<keyword evidence="12" id="KW-1185">Reference proteome</keyword>
<evidence type="ECO:0000256" key="3">
    <source>
        <dbReference type="ARBA" id="ARBA00022737"/>
    </source>
</evidence>
<evidence type="ECO:0000259" key="8">
    <source>
        <dbReference type="Pfam" id="PF18052"/>
    </source>
</evidence>
<keyword evidence="3" id="KW-0677">Repeat</keyword>
<dbReference type="InterPro" id="IPR058922">
    <property type="entry name" value="WHD_DRP"/>
</dbReference>
<dbReference type="Gene3D" id="1.10.8.430">
    <property type="entry name" value="Helical domain of apoptotic protease-activating factors"/>
    <property type="match status" value="1"/>
</dbReference>
<keyword evidence="4" id="KW-0547">Nucleotide-binding</keyword>
<dbReference type="Gene3D" id="3.40.50.300">
    <property type="entry name" value="P-loop containing nucleotide triphosphate hydrolases"/>
    <property type="match status" value="1"/>
</dbReference>
<dbReference type="SUPFAM" id="SSF52540">
    <property type="entry name" value="P-loop containing nucleoside triphosphate hydrolases"/>
    <property type="match status" value="1"/>
</dbReference>
<dbReference type="EMBL" id="PNBA02000003">
    <property type="protein sequence ID" value="KAG6431616.1"/>
    <property type="molecule type" value="Genomic_DNA"/>
</dbReference>
<dbReference type="Pfam" id="PF00931">
    <property type="entry name" value="NB-ARC"/>
    <property type="match status" value="1"/>
</dbReference>
<dbReference type="Proteomes" id="UP000298416">
    <property type="component" value="Unassembled WGS sequence"/>
</dbReference>
<feature type="domain" description="Disease resistance N-terminal" evidence="8">
    <location>
        <begin position="5"/>
        <end position="93"/>
    </location>
</feature>
<evidence type="ECO:0000313" key="12">
    <source>
        <dbReference type="Proteomes" id="UP000298416"/>
    </source>
</evidence>
<dbReference type="Gene3D" id="1.20.5.4130">
    <property type="match status" value="1"/>
</dbReference>
<dbReference type="Pfam" id="PF23559">
    <property type="entry name" value="WHD_DRP"/>
    <property type="match status" value="1"/>
</dbReference>
<dbReference type="OrthoDB" id="892938at2759"/>